<feature type="region of interest" description="Disordered" evidence="1">
    <location>
        <begin position="213"/>
        <end position="247"/>
    </location>
</feature>
<reference evidence="2" key="1">
    <citation type="journal article" date="2023" name="Mol. Phylogenet. Evol.">
        <title>Genome-scale phylogeny and comparative genomics of the fungal order Sordariales.</title>
        <authorList>
            <person name="Hensen N."/>
            <person name="Bonometti L."/>
            <person name="Westerberg I."/>
            <person name="Brannstrom I.O."/>
            <person name="Guillou S."/>
            <person name="Cros-Aarteil S."/>
            <person name="Calhoun S."/>
            <person name="Haridas S."/>
            <person name="Kuo A."/>
            <person name="Mondo S."/>
            <person name="Pangilinan J."/>
            <person name="Riley R."/>
            <person name="LaButti K."/>
            <person name="Andreopoulos B."/>
            <person name="Lipzen A."/>
            <person name="Chen C."/>
            <person name="Yan M."/>
            <person name="Daum C."/>
            <person name="Ng V."/>
            <person name="Clum A."/>
            <person name="Steindorff A."/>
            <person name="Ohm R.A."/>
            <person name="Martin F."/>
            <person name="Silar P."/>
            <person name="Natvig D.O."/>
            <person name="Lalanne C."/>
            <person name="Gautier V."/>
            <person name="Ament-Velasquez S.L."/>
            <person name="Kruys A."/>
            <person name="Hutchinson M.I."/>
            <person name="Powell A.J."/>
            <person name="Barry K."/>
            <person name="Miller A.N."/>
            <person name="Grigoriev I.V."/>
            <person name="Debuchy R."/>
            <person name="Gladieux P."/>
            <person name="Hiltunen Thoren M."/>
            <person name="Johannesson H."/>
        </authorList>
    </citation>
    <scope>NUCLEOTIDE SEQUENCE</scope>
    <source>
        <strain evidence="2">PSN243</strain>
    </source>
</reference>
<protein>
    <submittedName>
        <fullName evidence="2">Uncharacterized protein</fullName>
    </submittedName>
</protein>
<accession>A0AAV9GJ29</accession>
<dbReference type="Proteomes" id="UP001321760">
    <property type="component" value="Unassembled WGS sequence"/>
</dbReference>
<comment type="caution">
    <text evidence="2">The sequence shown here is derived from an EMBL/GenBank/DDBJ whole genome shotgun (WGS) entry which is preliminary data.</text>
</comment>
<name>A0AAV9GJ29_9PEZI</name>
<dbReference type="AlphaFoldDB" id="A0AAV9GJ29"/>
<proteinExistence type="predicted"/>
<organism evidence="2 3">
    <name type="scientific">Podospora aff. communis PSN243</name>
    <dbReference type="NCBI Taxonomy" id="3040156"/>
    <lineage>
        <taxon>Eukaryota</taxon>
        <taxon>Fungi</taxon>
        <taxon>Dikarya</taxon>
        <taxon>Ascomycota</taxon>
        <taxon>Pezizomycotina</taxon>
        <taxon>Sordariomycetes</taxon>
        <taxon>Sordariomycetidae</taxon>
        <taxon>Sordariales</taxon>
        <taxon>Podosporaceae</taxon>
        <taxon>Podospora</taxon>
    </lineage>
</organism>
<evidence type="ECO:0000313" key="3">
    <source>
        <dbReference type="Proteomes" id="UP001321760"/>
    </source>
</evidence>
<evidence type="ECO:0000256" key="1">
    <source>
        <dbReference type="SAM" id="MobiDB-lite"/>
    </source>
</evidence>
<keyword evidence="3" id="KW-1185">Reference proteome</keyword>
<dbReference type="EMBL" id="MU865944">
    <property type="protein sequence ID" value="KAK4448203.1"/>
    <property type="molecule type" value="Genomic_DNA"/>
</dbReference>
<reference evidence="2" key="2">
    <citation type="submission" date="2023-05" db="EMBL/GenBank/DDBJ databases">
        <authorList>
            <consortium name="Lawrence Berkeley National Laboratory"/>
            <person name="Steindorff A."/>
            <person name="Hensen N."/>
            <person name="Bonometti L."/>
            <person name="Westerberg I."/>
            <person name="Brannstrom I.O."/>
            <person name="Guillou S."/>
            <person name="Cros-Aarteil S."/>
            <person name="Calhoun S."/>
            <person name="Haridas S."/>
            <person name="Kuo A."/>
            <person name="Mondo S."/>
            <person name="Pangilinan J."/>
            <person name="Riley R."/>
            <person name="Labutti K."/>
            <person name="Andreopoulos B."/>
            <person name="Lipzen A."/>
            <person name="Chen C."/>
            <person name="Yanf M."/>
            <person name="Daum C."/>
            <person name="Ng V."/>
            <person name="Clum A."/>
            <person name="Ohm R."/>
            <person name="Martin F."/>
            <person name="Silar P."/>
            <person name="Natvig D."/>
            <person name="Lalanne C."/>
            <person name="Gautier V."/>
            <person name="Ament-Velasquez S.L."/>
            <person name="Kruys A."/>
            <person name="Hutchinson M.I."/>
            <person name="Powell A.J."/>
            <person name="Barry K."/>
            <person name="Miller A.N."/>
            <person name="Grigoriev I.V."/>
            <person name="Debuchy R."/>
            <person name="Gladieux P."/>
            <person name="Thoren M.H."/>
            <person name="Johannesson H."/>
        </authorList>
    </citation>
    <scope>NUCLEOTIDE SEQUENCE</scope>
    <source>
        <strain evidence="2">PSN243</strain>
    </source>
</reference>
<evidence type="ECO:0000313" key="2">
    <source>
        <dbReference type="EMBL" id="KAK4448203.1"/>
    </source>
</evidence>
<gene>
    <name evidence="2" type="ORF">QBC34DRAFT_115335</name>
</gene>
<sequence>MGICGRSFSVTHRFPIPTRRPALGFDWQTPTCIEMPIRVPPTAYMSPAGQQPVANADAGMNWWSDGRYWPGPRGAKSRSSPAMVLAPNCPRAYLPSKHCHSVTVSASCRVMRRGVIKPSVLGCRRGQGRPSRAVFQLLTPPTPRWLKDGVQPHPLESGDDGELYKRNTLADPFSFRGNLLCGRRRGSLSVRRHQMHCSEARYQFFTALTNTQSSHSRSQRVLPDMSARTAGRCNSSGESKSDGPKCGRKSCVPWTIT</sequence>